<sequence>MPSTGVLISIPVEVKFKSITTMSDVFKFPNGYDVTVCRKKDILDCIDKNIIDKEVAHAIVEHCEIQAAEFIKEGRWAGIPFIGSIRKSKNKELIKTDEQQLLIKDAKENLEKDKYILFRKTLNIENAKQIKQERYYKYITSIAINKNRRLYKKLCKTKGEIYARLFLFCSMEVTALNNEYINIYNNEL</sequence>
<name>A0A345BNX5_9CAUD</name>
<keyword evidence="2" id="KW-1185">Reference proteome</keyword>
<organism evidence="1 2">
    <name type="scientific">crAssphage sp. isolate ctcc615</name>
    <dbReference type="NCBI Taxonomy" id="2989853"/>
    <lineage>
        <taxon>Viruses</taxon>
        <taxon>Duplodnaviria</taxon>
        <taxon>Heunggongvirae</taxon>
        <taxon>Uroviricota</taxon>
        <taxon>Caudoviricetes</taxon>
        <taxon>Crassvirales</taxon>
        <taxon>Intestiviridae</taxon>
        <taxon>Obtuvirinae</taxon>
        <taxon>Wotdevirus</taxon>
        <taxon>Wotdevirus murinus</taxon>
    </lineage>
</organism>
<protein>
    <submittedName>
        <fullName evidence="1">Uncharacterized protein</fullName>
    </submittedName>
</protein>
<proteinExistence type="predicted"/>
<evidence type="ECO:0000313" key="2">
    <source>
        <dbReference type="Proteomes" id="UP000257457"/>
    </source>
</evidence>
<dbReference type="EMBL" id="MH552500">
    <property type="protein sequence ID" value="AXF52146.1"/>
    <property type="molecule type" value="Genomic_DNA"/>
</dbReference>
<dbReference type="RefSeq" id="YP_010097101.1">
    <property type="nucleotide sequence ID" value="NC_055756.1"/>
</dbReference>
<accession>A0A345BNX5</accession>
<dbReference type="Proteomes" id="UP000257457">
    <property type="component" value="Segment"/>
</dbReference>
<reference evidence="1 2" key="1">
    <citation type="submission" date="2018-06" db="EMBL/GenBank/DDBJ databases">
        <title>Uncovering a Universe of Circular DNA Viruses in Animal Metagenomes.</title>
        <authorList>
            <person name="Tisza M."/>
            <person name="Buck C."/>
            <person name="Pastrana D."/>
            <person name="Welch N."/>
            <person name="Peretti A."/>
        </authorList>
    </citation>
    <scope>NUCLEOTIDE SEQUENCE [LARGE SCALE GENOMIC DNA]</scope>
    <source>
        <strain evidence="1">Ctcc615</strain>
    </source>
</reference>
<dbReference type="GeneID" id="65114763"/>
<evidence type="ECO:0000313" key="1">
    <source>
        <dbReference type="EMBL" id="AXF52146.1"/>
    </source>
</evidence>